<dbReference type="RefSeq" id="WP_343914918.1">
    <property type="nucleotide sequence ID" value="NZ_BAAAGE010000010.1"/>
</dbReference>
<keyword evidence="3" id="KW-1185">Reference proteome</keyword>
<feature type="domain" description="DUF4935" evidence="1">
    <location>
        <begin position="5"/>
        <end position="182"/>
    </location>
</feature>
<reference evidence="2 3" key="1">
    <citation type="journal article" date="2019" name="Int. J. Syst. Evol. Microbiol.">
        <title>The Global Catalogue of Microorganisms (GCM) 10K type strain sequencing project: providing services to taxonomists for standard genome sequencing and annotation.</title>
        <authorList>
            <consortium name="The Broad Institute Genomics Platform"/>
            <consortium name="The Broad Institute Genome Sequencing Center for Infectious Disease"/>
            <person name="Wu L."/>
            <person name="Ma J."/>
        </authorList>
    </citation>
    <scope>NUCLEOTIDE SEQUENCE [LARGE SCALE GENOMIC DNA]</scope>
    <source>
        <strain evidence="2 3">JCM 15974</strain>
    </source>
</reference>
<comment type="caution">
    <text evidence="2">The sequence shown here is derived from an EMBL/GenBank/DDBJ whole genome shotgun (WGS) entry which is preliminary data.</text>
</comment>
<accession>A0ABN1JB03</accession>
<organism evidence="2 3">
    <name type="scientific">Aquimarina litoralis</name>
    <dbReference type="NCBI Taxonomy" id="584605"/>
    <lineage>
        <taxon>Bacteria</taxon>
        <taxon>Pseudomonadati</taxon>
        <taxon>Bacteroidota</taxon>
        <taxon>Flavobacteriia</taxon>
        <taxon>Flavobacteriales</taxon>
        <taxon>Flavobacteriaceae</taxon>
        <taxon>Aquimarina</taxon>
    </lineage>
</organism>
<dbReference type="EMBL" id="BAAAGE010000010">
    <property type="protein sequence ID" value="GAA0734287.1"/>
    <property type="molecule type" value="Genomic_DNA"/>
</dbReference>
<sequence length="341" mass="39942">MVKLLIDTCVWLDISKTTKGEKVLDLLCEFLEREEVTLILPEIVIQEFDRNKDRVIVDAGKSLSSHFNKVKEMVVAHGDQDLKDSVLSQLNDINHKIPSLGENAFNSIQRIEELFEKSEKLTLTDEIKLRATQRAIDKKAPFHLSKNSIGDAIIIETFSDYKARNQAQEFKLIFITHNKNDFSLKNGNQKLPHEDLEEIFDSPKTQYFINLPEALNSINSELVEDIEFENDWDFEPRSFSEIMEVERELEQKIWYNRHQIRVQMIEEGKIKLIEREDFEIKTANRTIVKDIWEGALESAKKVEEKYGIENLYWDDFEWGMINGKLSALRWTIGDDWDNLDT</sequence>
<evidence type="ECO:0000259" key="1">
    <source>
        <dbReference type="Pfam" id="PF16289"/>
    </source>
</evidence>
<protein>
    <recommendedName>
        <fullName evidence="1">DUF4935 domain-containing protein</fullName>
    </recommendedName>
</protein>
<name>A0ABN1JB03_9FLAO</name>
<dbReference type="Proteomes" id="UP001501758">
    <property type="component" value="Unassembled WGS sequence"/>
</dbReference>
<evidence type="ECO:0000313" key="3">
    <source>
        <dbReference type="Proteomes" id="UP001501758"/>
    </source>
</evidence>
<dbReference type="InterPro" id="IPR032557">
    <property type="entry name" value="DUF4935"/>
</dbReference>
<gene>
    <name evidence="2" type="ORF">GCM10009430_49280</name>
</gene>
<proteinExistence type="predicted"/>
<dbReference type="Pfam" id="PF16289">
    <property type="entry name" value="PIN_12"/>
    <property type="match status" value="1"/>
</dbReference>
<evidence type="ECO:0000313" key="2">
    <source>
        <dbReference type="EMBL" id="GAA0734287.1"/>
    </source>
</evidence>